<organism evidence="19">
    <name type="scientific">Musca domestica</name>
    <name type="common">House fly</name>
    <dbReference type="NCBI Taxonomy" id="7370"/>
    <lineage>
        <taxon>Eukaryota</taxon>
        <taxon>Metazoa</taxon>
        <taxon>Ecdysozoa</taxon>
        <taxon>Arthropoda</taxon>
        <taxon>Hexapoda</taxon>
        <taxon>Insecta</taxon>
        <taxon>Pterygota</taxon>
        <taxon>Neoptera</taxon>
        <taxon>Endopterygota</taxon>
        <taxon>Diptera</taxon>
        <taxon>Brachycera</taxon>
        <taxon>Muscomorpha</taxon>
        <taxon>Muscoidea</taxon>
        <taxon>Muscidae</taxon>
        <taxon>Musca</taxon>
    </lineage>
</organism>
<evidence type="ECO:0000256" key="12">
    <source>
        <dbReference type="SAM" id="Coils"/>
    </source>
</evidence>
<feature type="region of interest" description="Disordered" evidence="13">
    <location>
        <begin position="726"/>
        <end position="813"/>
    </location>
</feature>
<feature type="domain" description="Ig-like" evidence="17">
    <location>
        <begin position="1116"/>
        <end position="1239"/>
    </location>
</feature>
<dbReference type="PROSITE" id="PS50010">
    <property type="entry name" value="DH_2"/>
    <property type="match status" value="1"/>
</dbReference>
<dbReference type="CDD" id="cd00160">
    <property type="entry name" value="RhoGEF"/>
    <property type="match status" value="1"/>
</dbReference>
<dbReference type="Proteomes" id="UP001652621">
    <property type="component" value="Unplaced"/>
</dbReference>
<dbReference type="InterPro" id="IPR035899">
    <property type="entry name" value="DBL_dom_sf"/>
</dbReference>
<feature type="domain" description="Ig-like" evidence="17">
    <location>
        <begin position="2147"/>
        <end position="2236"/>
    </location>
</feature>
<dbReference type="Gene3D" id="2.30.30.40">
    <property type="entry name" value="SH3 Domains"/>
    <property type="match status" value="1"/>
</dbReference>
<dbReference type="FunFam" id="2.60.40.10:FF:001223">
    <property type="entry name" value="Sidekick cell adhesion molecule 1"/>
    <property type="match status" value="1"/>
</dbReference>
<feature type="domain" description="Ig-like" evidence="17">
    <location>
        <begin position="2544"/>
        <end position="2635"/>
    </location>
</feature>
<dbReference type="SMART" id="SM00409">
    <property type="entry name" value="IG"/>
    <property type="match status" value="20"/>
</dbReference>
<feature type="compositionally biased region" description="Basic and acidic residues" evidence="13">
    <location>
        <begin position="1067"/>
        <end position="1078"/>
    </location>
</feature>
<dbReference type="PANTHER" id="PTHR47633:SF3">
    <property type="entry name" value="STRIATED MUSCLE PREFERENTIALLY EXPRESSED PROTEIN KINASE"/>
    <property type="match status" value="1"/>
</dbReference>
<dbReference type="Gene3D" id="1.10.510.10">
    <property type="entry name" value="Transferase(Phosphotransferase) domain 1"/>
    <property type="match status" value="2"/>
</dbReference>
<evidence type="ECO:0000256" key="6">
    <source>
        <dbReference type="ARBA" id="ARBA00022840"/>
    </source>
</evidence>
<dbReference type="Gene3D" id="3.30.200.20">
    <property type="entry name" value="Phosphorylase Kinase, domain 1"/>
    <property type="match status" value="2"/>
</dbReference>
<dbReference type="GO" id="GO:0045214">
    <property type="term" value="P:sarcomere organization"/>
    <property type="evidence" value="ECO:0007669"/>
    <property type="project" value="UniProtKB-ARBA"/>
</dbReference>
<evidence type="ECO:0000256" key="4">
    <source>
        <dbReference type="ARBA" id="ARBA00022737"/>
    </source>
</evidence>
<dbReference type="FunFam" id="2.60.40.10:FF:000145">
    <property type="entry name" value="Myosin light chain kinase, smooth muscle"/>
    <property type="match status" value="2"/>
</dbReference>
<dbReference type="SUPFAM" id="SSF48726">
    <property type="entry name" value="Immunoglobulin"/>
    <property type="match status" value="21"/>
</dbReference>
<dbReference type="CDD" id="cd00063">
    <property type="entry name" value="FN3"/>
    <property type="match status" value="2"/>
</dbReference>
<dbReference type="Pfam" id="PF00069">
    <property type="entry name" value="Pkinase"/>
    <property type="match status" value="2"/>
</dbReference>
<dbReference type="SMR" id="A0A1I8M0R1"/>
<evidence type="ECO:0000313" key="20">
    <source>
        <dbReference type="Proteomes" id="UP001652621"/>
    </source>
</evidence>
<feature type="domain" description="Fibronectin type-III" evidence="18">
    <location>
        <begin position="2967"/>
        <end position="3064"/>
    </location>
</feature>
<dbReference type="FunFam" id="1.10.510.10:FF:000573">
    <property type="entry name" value="Uncharacterized protein, isoform D"/>
    <property type="match status" value="1"/>
</dbReference>
<dbReference type="PROSITE" id="PS50002">
    <property type="entry name" value="SH3"/>
    <property type="match status" value="1"/>
</dbReference>
<dbReference type="OrthoDB" id="2570713at2759"/>
<dbReference type="InterPro" id="IPR000219">
    <property type="entry name" value="DH_dom"/>
</dbReference>
<dbReference type="InterPro" id="IPR003599">
    <property type="entry name" value="Ig_sub"/>
</dbReference>
<keyword evidence="7" id="KW-1015">Disulfide bond</keyword>
<name>A0A1I8M0R1_MUSDO</name>
<dbReference type="GO" id="GO:0031430">
    <property type="term" value="C:M band"/>
    <property type="evidence" value="ECO:0007669"/>
    <property type="project" value="UniProtKB-SubCell"/>
</dbReference>
<dbReference type="FunFam" id="2.60.40.10:FF:000940">
    <property type="entry name" value="Muscle M-line assembly protein unc-89"/>
    <property type="match status" value="1"/>
</dbReference>
<dbReference type="PROSITE" id="PS50853">
    <property type="entry name" value="FN3"/>
    <property type="match status" value="2"/>
</dbReference>
<feature type="domain" description="Ig-like" evidence="17">
    <location>
        <begin position="2649"/>
        <end position="2739"/>
    </location>
</feature>
<dbReference type="InterPro" id="IPR055251">
    <property type="entry name" value="SOS1_NGEF_PH"/>
</dbReference>
<dbReference type="GO" id="GO:0019899">
    <property type="term" value="F:enzyme binding"/>
    <property type="evidence" value="ECO:0007669"/>
    <property type="project" value="UniProtKB-ARBA"/>
</dbReference>
<feature type="compositionally biased region" description="Basic and acidic residues" evidence="13">
    <location>
        <begin position="571"/>
        <end position="596"/>
    </location>
</feature>
<dbReference type="Gene3D" id="1.20.900.10">
    <property type="entry name" value="Dbl homology (DH) domain"/>
    <property type="match status" value="1"/>
</dbReference>
<feature type="domain" description="Ig-like" evidence="17">
    <location>
        <begin position="1730"/>
        <end position="1820"/>
    </location>
</feature>
<feature type="region of interest" description="Disordered" evidence="13">
    <location>
        <begin position="551"/>
        <end position="658"/>
    </location>
</feature>
<feature type="domain" description="Ig-like" evidence="17">
    <location>
        <begin position="1635"/>
        <end position="1725"/>
    </location>
</feature>
<feature type="coiled-coil region" evidence="12">
    <location>
        <begin position="666"/>
        <end position="696"/>
    </location>
</feature>
<evidence type="ECO:0000259" key="14">
    <source>
        <dbReference type="PROSITE" id="PS50002"/>
    </source>
</evidence>
<dbReference type="EnsemblMetazoa" id="MDOA000082-RJ">
    <property type="protein sequence ID" value="MDOA000082-PJ"/>
    <property type="gene ID" value="MDOA000082"/>
</dbReference>
<dbReference type="VEuPathDB" id="VectorBase:MDOMA2_010756"/>
<gene>
    <name evidence="19" type="primary">101895658</name>
    <name evidence="21" type="synonym">LOC101895658</name>
</gene>
<dbReference type="FunFam" id="2.60.40.10:FF:001036">
    <property type="entry name" value="Muscle M-line assembly protein unc-89"/>
    <property type="match status" value="1"/>
</dbReference>
<dbReference type="SUPFAM" id="SSF48065">
    <property type="entry name" value="DBL homology domain (DH-domain)"/>
    <property type="match status" value="1"/>
</dbReference>
<dbReference type="SUPFAM" id="SSF49265">
    <property type="entry name" value="Fibronectin type III"/>
    <property type="match status" value="1"/>
</dbReference>
<feature type="domain" description="Ig-like" evidence="17">
    <location>
        <begin position="2745"/>
        <end position="2828"/>
    </location>
</feature>
<dbReference type="InterPro" id="IPR007110">
    <property type="entry name" value="Ig-like_dom"/>
</dbReference>
<evidence type="ECO:0000256" key="11">
    <source>
        <dbReference type="PROSITE-ProRule" id="PRU00192"/>
    </source>
</evidence>
<evidence type="ECO:0000259" key="18">
    <source>
        <dbReference type="PROSITE" id="PS50853"/>
    </source>
</evidence>
<dbReference type="FunFam" id="2.60.40.10:FF:001381">
    <property type="entry name" value="Uncharacterized protein, isoform C"/>
    <property type="match status" value="1"/>
</dbReference>
<dbReference type="Gene3D" id="2.60.40.10">
    <property type="entry name" value="Immunoglobulins"/>
    <property type="match status" value="23"/>
</dbReference>
<dbReference type="InterPro" id="IPR000719">
    <property type="entry name" value="Prot_kinase_dom"/>
</dbReference>
<dbReference type="FunFam" id="1.20.900.10:FF:000033">
    <property type="entry name" value="Muscle M-line assembly protein unc-89-like Protein"/>
    <property type="match status" value="1"/>
</dbReference>
<feature type="compositionally biased region" description="Polar residues" evidence="13">
    <location>
        <begin position="4326"/>
        <end position="4335"/>
    </location>
</feature>
<dbReference type="FunFam" id="2.60.40.10:FF:000919">
    <property type="entry name" value="Uncharacterized protein, isoform C"/>
    <property type="match status" value="1"/>
</dbReference>
<dbReference type="SUPFAM" id="SSF56112">
    <property type="entry name" value="Protein kinase-like (PK-like)"/>
    <property type="match status" value="2"/>
</dbReference>
<feature type="region of interest" description="Disordered" evidence="13">
    <location>
        <begin position="1059"/>
        <end position="1080"/>
    </location>
</feature>
<feature type="domain" description="Protein kinase" evidence="16">
    <location>
        <begin position="4028"/>
        <end position="4282"/>
    </location>
</feature>
<sequence>METAFDILVVNKDFKSEASDSVTLQRGDIVEVLKTSSETTTSTTTESSSLKKGVHDSDKTAKWLVRVFGDNAKEGWVPRDILEDSSVSSMLNGNDKESAELQKKAVIRELLDTEEEYGRDLQNVVDRYIKAVDSATAPRTVRDSKDIIFGNFQQIAEFHNKVFNDGVKYYADKPNMVVKTFLRLERDFDMHVKYCKTEPLAQEFLTSNREAFTFFQEISTRYNDEKSLSDHLKLPIQRINDYQLLLKDLLKFSLSLKENIKDIQKALELMLSVPSRAYDSALLNSIEGYRGNIGKIGRLLQHEWWTLLDKEGKAHDRYVFHFKSRLLICKVRKVSDQKSIFALQELIKLPECVVEEDEVQNLIRFQAKPNAKDCGNLPICLKPHKDDKELRHKWYNEICSHLEKEVTLQEHRADDIRLDSTQVLEDTSLGLPQKAEAYNPDSSVRASDVAKDYFLTKEEKERYQAEYQELLRLEQESIELYNRTKLVQKSIASNQEVNTTQQQQQRSEVVTTQVVQKSDGVQQTTTTQSQSLQEQQKLVTHNDKIVDQQQERNISASQETKTEIVAPKAPEPPKAEEPKAKEKIKSPEPVKKETPKKSTPTPPPSSKGIKSPEPKKETAPAAPITTKPTPSATAAPTQADLKNSTETQVQQTSDTKVQTVQKFAENKQATEAEKALEAKLRELKESTQQQSAAEAAKQASEIKQIAEDHKIFEAKLKGFKDTAQLQKTTTEVQQQQQETLSQNITASTTTATTKTLETTTQQQQEVAQTTEQQTTVGSAENSQSSQLPEAPENLGKNEMPEPSPAPASSVDPQPIVLPRITVTQELVPRHKPIELNDIAGYQESLRQTAGGEGSSAGGSGGNVYTIRDSTSLAQWNNRMASIQQSHDGFSDGSEPPLPPLPPHYYRMPGFFQPLPRIAYETSIEILLVKSVPLPPPPITLIPRVVVHNEALEMKSANFLEGIYVTDDFDNSLRNAKKKIRSIKSTVMKSKDSTKYAVDTVNKASSRDFIHIFTPPIKHKRPIYEIVEEPSRLSDYEDEYPESLYSGVRTREHSVARTEDYLSVTSRRQRDSSRPRDFSRGASYDSLADVDALKAPRNALVGSSLTLRPESQLEDRPYSRLSVASNRTIGARSTTSLMMEGRAPKSIEKPVVIRMLRCVQVQPGEPAHFEIQYKEKPGKVTWLKDNKPLDDVLADRIQQTEAPMNSYRLDIKNCSERDTGAYTAKASTGAEVTTCTAQLAVGQAAGHDESQTNVAPIFLCSLKDAEMLENTQFRFLIKIMGDPKPKVQFFKDGQEILESDRINIVREKDYLGYYELVINEVYKEDAGAYMCKAVNKFGEALCEAQVTTVEDKNPFGSLAGQILQPGEKPVFQWKRNGAPFDPEERFKVLFGEDEDSLALVFQHVKPEDAGIYTCVAQTSTGNISCSAELSVQGSVQTLYREPEKPTLVIEHREANTHVGGTAILEMQCKGFPKPAVQVKHEGQIVEIDERHKFLYESDESMSLLIKNATTEDAGLYTIHAMNELGEDSSEITLVVKAPPKIKKVKDIVCNVEETVRVEVEVEGYPKPILNLTNNGKDITTEKNVKISSTTVGKSTEKVTIEIEKIKLSQAGNFSLRATNDLSQTSEYWNCTVHSKPVFVKSLEEEYVHGEKETVLMSCRIDAYPEAKLTWYQEGKQITIDNTKYSVIQDGNSYTLKITGVTRVDAGEYSVKAENEHGSTTSKTNLLIKCTPEITKNLKNIIVTEGDTDVTLNVAVDAYPKPGIKWYIDGIEIDEKRNEFRRQEEGNDYKLIMKQVTTALQGTYSVVIMNDYGKLQNECIVTVNCKPKIKKQLKDIEIEEGHTLTLDTEIYSEPEATVKWYINDQECSADARLKISHNTKRYEEYNLTLNLCKPQDTGVYEVRAKNLVGESVSKCQVNVLSEFLGNEREREGERKLINRVFGFVAQPTIDHVDIMEMHSYESVPLKYEVIAHGIPKPEAIWYHDGKEVKPDANTAIVVEGDKYRLEKKSLKLEDAGTYKVVIKNKVGEKSHQGVLSLSGVAEYRKPIVKKGLVDISTHKGKPLHLPVVFTADPEPKMVWLKDGKPIDTNDRHIKISVDKKELQHGLVEYTCTLNIDETIHEDNGRYELQLENKYGKVNVGCFADILSKPEIIGLKDQGCMPGQTVCFDVVVKANPKPKVTWSRGNENLCNNENCEVIADVDANKYRLVFQTVASNDGGTYTLTAVNNEGTTAQDFQLNVHVEKPTFITPPEDKVVHDYHPALTEVVVHGVPLPKIEWTKDGKPIDANAKDKTTGEPLYRISHKVVASDQIASEFEVLHFNLSDMAKYAAVATNDIGTTEAPFKLTMMDLSPVFVKNLEPTKEVHETEPLVLQCVVDGSPLPVIQWYKDNEEIKPTGHIKITTTPQGLCKLEIEECQPNDSGAYKLAITNEHGKKVALCAVAVSPKPLTPSFVKPIEDQKITVGEPLKLEATVVGFPAPEIKWYKDEVLLRPSQAINFINNPNGQIGISIDATTPQDAGIYKCVISNKEGEIKGVAKVQVLPKETKPEFVAELTDARSIEGFPVKMDVKVVSYPAPEVKWFHNGTELSPQDKKHHAIIENPDHTYSLIIEKPSVADSGLYEVIATNVKGSAASKAKLFVAPVTDENAAEEAPSFVSTLRDVNADEGQELALSAPFLGNPMPETIWTKDGVQLQPSERILMTCDGKHVGLIIKPAETSDSGVYSCLLANPLGEDTSSCNANVRKVYKKPVFTQKITDQQQVYGGDAKISVSVSGVPYPELTWFFNDKPITDGDKYYMKHDGDHHTLTVRDCNDGDKGVYKCIATNREGKDITQGRLDIVNEIKKHARSEPPVFLKKIGDCDIYPGMDAKFTAMATGYPKPEVEWFKNGQKLFPTDRIHIETEGNGLMRLCIKNADESDVGRYTCRVFNPHGDEQCEAELLFDTVDSPLQGAIADQYRDYKKYKHTGVPNPLPDAPVILKMTDRYLQLAWKPSVPNMPRYPVTYQVEMLNLPDGDWRTIRTGVRSCACNVGDLEPFRDYRFRVRVENKFGVSDPSPYIQTYRSKLVPEPPKTYTYLAPGVDFRPETSPYFPKDFDIECPPHDGMAQAPQFLRRENDVSYGVKGHNAELMWFVYGYPKPKMTYYFDDMLIEPGGRFDYSYTRNGQATLFINKMLDRDVGWYEAVATNEHGEARQRVRLEIAEYPRFTKRPEETFIMSRKNGRIEAHVVGIPHPEIRWYKDWQPLAETTRIKMRFIEPNVYILSLSDCILKDGGLYSISARNIAGSVSSSVMVHIEDNEDQYIFNTYGRHPYVRPKNFRFEDKYDIGDELGRGTQGITYHAVERATGDNYAAKIMYGKSEIRPFMLNELEMMNMLNHKNLIRLHDAYDTERNVTLIMELAAGGELVRDNLLRRDYYRERDIANYIRQVLWGLEHMHENGVGHMGLTIKDLLISVVGGDFLKISDFGLARRIHTHALTTLDYGMPEYVSPEVVNKEGVSFSHDMWTVGLITYVLLSGHNPFRGANDRETLQRIKEGHWDFSDSIWTHISDDGRDFIKRLLVYSPEERMDVKTALRHPWFFMLDRKVSDDEYRINTDRLRNYYNDFRDWYANASCKHYFRRRRLSGCWTHPSKMVYPPGLVYTPEATPERTPEPRVRTKRVETYSKFLHPDYELGIIQSESHYQYGPDTYLLQLRDVSFPVRLREYMKVAHRRSPSFAANESLDWSLPIIRERRRFTDIMDEEIDDERTRSRISMYSAQDSYTIRRLRTELGPRLDEYTEAEAMMSSKREGYPPFFREKPQSLAITEGQPAHVHCFAVGDPKPNVQWFKNDMVLIESSRIKFHTDEDGRSILRFEPAMQFDVGVYKCVARNKVGQTVARCRVVIATLPDAPDSPEISAVSATEILLRWKQPRDDGHTSVLCYSLQYKRADADAWTTIADNIDHEFYLVHDLQPNTQYQFRLASRNRIGWSDMGIPISASTGGHDAAKIHITKAMKHLQQMTESGHEVVPEEERVHTDYHCEREPPNWVTDHSVNEKYSFISEIARGEFSTIVKGIQKSSDAVVVAKIFEITDQNEEDIVAEFDNFKTLRHERIPALFAAYKPLNVPIAIFIMEKLQGADVLTYFSSRHQYTEQMVATVIFQLLDALQYLHWRGYAHLNIQPDNVVMASVRSVQIKLIDFGCTKRVNKLGVQVSPCGNLDFQAPEMVMEEPVFPQTDIWSVGVLTYLLLSGTSPFRGVDEHETKQNIAYVRYRFENLFSEVTPEATRFIMFLFKRQPHKRPYTEDCQEHRWLMSSDYMVKKRERAHFLGNRLKEFSDEYHSQKSSSASPKLASIQGGPTPSQLLRSNSIQEELFTTY</sequence>
<dbReference type="InterPro" id="IPR013783">
    <property type="entry name" value="Ig-like_fold"/>
</dbReference>
<dbReference type="VEuPathDB" id="VectorBase:MDOA000082"/>
<evidence type="ECO:0000313" key="19">
    <source>
        <dbReference type="EnsemblMetazoa" id="MDOA000082-PJ"/>
    </source>
</evidence>
<feature type="domain" description="DH" evidence="15">
    <location>
        <begin position="102"/>
        <end position="280"/>
    </location>
</feature>
<feature type="domain" description="Ig-like" evidence="17">
    <location>
        <begin position="3785"/>
        <end position="3869"/>
    </location>
</feature>
<dbReference type="FunFam" id="2.60.40.10:FF:000796">
    <property type="entry name" value="Muscle M-line assembly protein unc-89"/>
    <property type="match status" value="1"/>
</dbReference>
<dbReference type="PANTHER" id="PTHR47633">
    <property type="entry name" value="IMMUNOGLOBULIN"/>
    <property type="match status" value="1"/>
</dbReference>
<dbReference type="FunFam" id="2.60.40.10:FF:000107">
    <property type="entry name" value="Myosin, light chain kinase a"/>
    <property type="match status" value="1"/>
</dbReference>
<evidence type="ECO:0000256" key="10">
    <source>
        <dbReference type="ARBA" id="ARBA00037833"/>
    </source>
</evidence>
<dbReference type="KEGG" id="mde:101895658"/>
<feature type="domain" description="Protein kinase" evidence="16">
    <location>
        <begin position="3317"/>
        <end position="3571"/>
    </location>
</feature>
<keyword evidence="9" id="KW-0393">Immunoglobulin domain</keyword>
<keyword evidence="8" id="KW-0514">Muscle protein</keyword>
<dbReference type="InterPro" id="IPR013098">
    <property type="entry name" value="Ig_I-set"/>
</dbReference>
<evidence type="ECO:0000256" key="1">
    <source>
        <dbReference type="ARBA" id="ARBA00006692"/>
    </source>
</evidence>
<dbReference type="InterPro" id="IPR011009">
    <property type="entry name" value="Kinase-like_dom_sf"/>
</dbReference>
<dbReference type="FunFam" id="2.60.40.10:FF:000519">
    <property type="entry name" value="Muscle M-line assembly protein unc-89"/>
    <property type="match status" value="1"/>
</dbReference>
<dbReference type="GO" id="GO:0008104">
    <property type="term" value="P:intracellular protein localization"/>
    <property type="evidence" value="ECO:0007669"/>
    <property type="project" value="UniProtKB-ARBA"/>
</dbReference>
<dbReference type="InterPro" id="IPR003598">
    <property type="entry name" value="Ig_sub2"/>
</dbReference>
<dbReference type="InterPro" id="IPR036179">
    <property type="entry name" value="Ig-like_dom_sf"/>
</dbReference>
<dbReference type="GO" id="GO:0005524">
    <property type="term" value="F:ATP binding"/>
    <property type="evidence" value="ECO:0007669"/>
    <property type="project" value="UniProtKB-KW"/>
</dbReference>
<evidence type="ECO:0000256" key="3">
    <source>
        <dbReference type="ARBA" id="ARBA00022490"/>
    </source>
</evidence>
<evidence type="ECO:0000256" key="9">
    <source>
        <dbReference type="ARBA" id="ARBA00023319"/>
    </source>
</evidence>
<protein>
    <submittedName>
        <fullName evidence="21">Muscle M-line assembly protein unc-89 isoform X1</fullName>
    </submittedName>
</protein>
<evidence type="ECO:0000256" key="13">
    <source>
        <dbReference type="SAM" id="MobiDB-lite"/>
    </source>
</evidence>
<dbReference type="SMART" id="SM00325">
    <property type="entry name" value="RhoGEF"/>
    <property type="match status" value="1"/>
</dbReference>
<evidence type="ECO:0000259" key="16">
    <source>
        <dbReference type="PROSITE" id="PS50011"/>
    </source>
</evidence>
<feature type="compositionally biased region" description="Low complexity" evidence="13">
    <location>
        <begin position="619"/>
        <end position="637"/>
    </location>
</feature>
<dbReference type="Pfam" id="PF00621">
    <property type="entry name" value="RhoGEF"/>
    <property type="match status" value="1"/>
</dbReference>
<feature type="domain" description="Ig-like" evidence="17">
    <location>
        <begin position="2447"/>
        <end position="2536"/>
    </location>
</feature>
<dbReference type="InterPro" id="IPR036116">
    <property type="entry name" value="FN3_sf"/>
</dbReference>
<dbReference type="Gene3D" id="2.30.29.30">
    <property type="entry name" value="Pleckstrin-homology domain (PH domain)/Phosphotyrosine-binding domain (PTB)"/>
    <property type="match status" value="1"/>
</dbReference>
<keyword evidence="20" id="KW-1185">Reference proteome</keyword>
<evidence type="ECO:0000313" key="21">
    <source>
        <dbReference type="RefSeq" id="XP_011291974.1"/>
    </source>
</evidence>
<dbReference type="STRING" id="7370.A0A1I8M0R1"/>
<keyword evidence="3" id="KW-0963">Cytoplasm</keyword>
<keyword evidence="6" id="KW-0067">ATP-binding</keyword>
<dbReference type="InterPro" id="IPR001452">
    <property type="entry name" value="SH3_domain"/>
</dbReference>
<keyword evidence="2 11" id="KW-0728">SH3 domain</keyword>
<dbReference type="FunFam" id="2.60.40.10:FF:000873">
    <property type="entry name" value="Muscle M-line assembly protein unc-89"/>
    <property type="match status" value="1"/>
</dbReference>
<dbReference type="Pfam" id="PF22697">
    <property type="entry name" value="SOS1_NGEF_PH"/>
    <property type="match status" value="1"/>
</dbReference>
<reference evidence="21" key="2">
    <citation type="submission" date="2025-04" db="UniProtKB">
        <authorList>
            <consortium name="RefSeq"/>
        </authorList>
    </citation>
    <scope>IDENTIFICATION</scope>
    <source>
        <strain evidence="21">Aabys</strain>
    </source>
</reference>
<evidence type="ECO:0000256" key="7">
    <source>
        <dbReference type="ARBA" id="ARBA00023157"/>
    </source>
</evidence>
<comment type="similarity">
    <text evidence="1">Belongs to the protein kinase superfamily. CAMK Ser/Thr protein kinase family.</text>
</comment>
<feature type="domain" description="Ig-like" evidence="17">
    <location>
        <begin position="2846"/>
        <end position="2936"/>
    </location>
</feature>
<proteinExistence type="inferred from homology"/>
<evidence type="ECO:0000259" key="15">
    <source>
        <dbReference type="PROSITE" id="PS50010"/>
    </source>
</evidence>
<dbReference type="Pfam" id="PF00041">
    <property type="entry name" value="fn3"/>
    <property type="match status" value="2"/>
</dbReference>
<reference evidence="19" key="1">
    <citation type="submission" date="2020-05" db="UniProtKB">
        <authorList>
            <consortium name="EnsemblMetazoa"/>
        </authorList>
    </citation>
    <scope>IDENTIFICATION</scope>
    <source>
        <strain evidence="19">Aabys</strain>
    </source>
</reference>
<dbReference type="PROSITE" id="PS50011">
    <property type="entry name" value="PROTEIN_KINASE_DOM"/>
    <property type="match status" value="2"/>
</dbReference>
<dbReference type="FunFam" id="2.60.40.10:FF:000032">
    <property type="entry name" value="palladin isoform X1"/>
    <property type="match status" value="1"/>
</dbReference>
<feature type="region of interest" description="Disordered" evidence="13">
    <location>
        <begin position="4313"/>
        <end position="4335"/>
    </location>
</feature>
<evidence type="ECO:0000259" key="17">
    <source>
        <dbReference type="PROSITE" id="PS50835"/>
    </source>
</evidence>
<evidence type="ECO:0000256" key="2">
    <source>
        <dbReference type="ARBA" id="ARBA00022443"/>
    </source>
</evidence>
<evidence type="ECO:0000256" key="5">
    <source>
        <dbReference type="ARBA" id="ARBA00022741"/>
    </source>
</evidence>
<dbReference type="SUPFAM" id="SSF50729">
    <property type="entry name" value="PH domain-like"/>
    <property type="match status" value="1"/>
</dbReference>
<dbReference type="CDD" id="cd00096">
    <property type="entry name" value="Ig"/>
    <property type="match status" value="1"/>
</dbReference>
<dbReference type="GO" id="GO:0005085">
    <property type="term" value="F:guanyl-nucleotide exchange factor activity"/>
    <property type="evidence" value="ECO:0007669"/>
    <property type="project" value="InterPro"/>
</dbReference>
<feature type="compositionally biased region" description="Polar residues" evidence="13">
    <location>
        <begin position="776"/>
        <end position="787"/>
    </location>
</feature>
<keyword evidence="4" id="KW-0677">Repeat</keyword>
<dbReference type="InterPro" id="IPR003961">
    <property type="entry name" value="FN3_dom"/>
</dbReference>
<dbReference type="FunFam" id="2.60.40.10:FF:000345">
    <property type="entry name" value="Muscle M-line assembly protein unc-89"/>
    <property type="match status" value="2"/>
</dbReference>
<keyword evidence="12" id="KW-0175">Coiled coil</keyword>
<evidence type="ECO:0000256" key="8">
    <source>
        <dbReference type="ARBA" id="ARBA00023179"/>
    </source>
</evidence>
<dbReference type="PROSITE" id="PS50835">
    <property type="entry name" value="IG_LIKE"/>
    <property type="match status" value="13"/>
</dbReference>
<feature type="domain" description="Ig-like" evidence="17">
    <location>
        <begin position="1825"/>
        <end position="1911"/>
    </location>
</feature>
<feature type="compositionally biased region" description="Polar residues" evidence="13">
    <location>
        <begin position="640"/>
        <end position="658"/>
    </location>
</feature>
<dbReference type="GO" id="GO:0007525">
    <property type="term" value="P:somatic muscle development"/>
    <property type="evidence" value="ECO:0007669"/>
    <property type="project" value="UniProtKB-ARBA"/>
</dbReference>
<feature type="domain" description="Ig-like" evidence="17">
    <location>
        <begin position="2349"/>
        <end position="2434"/>
    </location>
</feature>
<feature type="compositionally biased region" description="Low complexity" evidence="13">
    <location>
        <begin position="726"/>
        <end position="775"/>
    </location>
</feature>
<feature type="domain" description="Fibronectin type-III" evidence="18">
    <location>
        <begin position="3881"/>
        <end position="3974"/>
    </location>
</feature>
<dbReference type="Pfam" id="PF07679">
    <property type="entry name" value="I-set"/>
    <property type="match status" value="21"/>
</dbReference>
<accession>A0A1I8M0R1</accession>
<comment type="subcellular location">
    <subcellularLocation>
        <location evidence="10">Cytoplasm</location>
        <location evidence="10">Myofibril</location>
        <location evidence="10">Sarcomere</location>
        <location evidence="10">M line</location>
    </subcellularLocation>
</comment>
<dbReference type="InterPro" id="IPR011993">
    <property type="entry name" value="PH-like_dom_sf"/>
</dbReference>
<feature type="domain" description="Ig-like" evidence="17">
    <location>
        <begin position="1284"/>
        <end position="1429"/>
    </location>
</feature>
<dbReference type="RefSeq" id="XP_011291974.1">
    <property type="nucleotide sequence ID" value="XM_011293672.2"/>
</dbReference>
<keyword evidence="5" id="KW-0547">Nucleotide-binding</keyword>
<dbReference type="SMART" id="SM00060">
    <property type="entry name" value="FN3"/>
    <property type="match status" value="2"/>
</dbReference>
<dbReference type="FunFam" id="2.60.40.10:FF:000147">
    <property type="entry name" value="Myosin light chain kinase"/>
    <property type="match status" value="1"/>
</dbReference>
<dbReference type="FunFam" id="2.60.40.10:FF:000802">
    <property type="entry name" value="Muscle M-line assembly protein unc-89"/>
    <property type="match status" value="1"/>
</dbReference>
<dbReference type="GO" id="GO:0004672">
    <property type="term" value="F:protein kinase activity"/>
    <property type="evidence" value="ECO:0007669"/>
    <property type="project" value="InterPro"/>
</dbReference>
<dbReference type="FunFam" id="1.10.510.10:FF:000681">
    <property type="entry name" value="Muscle M-line assembly protein unc-89-like Protein"/>
    <property type="match status" value="1"/>
</dbReference>
<dbReference type="SMART" id="SM00408">
    <property type="entry name" value="IGc2"/>
    <property type="match status" value="16"/>
</dbReference>
<feature type="domain" description="SH3" evidence="14">
    <location>
        <begin position="3"/>
        <end position="87"/>
    </location>
</feature>